<name>A0ABT9SA54_9BURK</name>
<keyword evidence="3" id="KW-1185">Reference proteome</keyword>
<evidence type="ECO:0000259" key="1">
    <source>
        <dbReference type="Pfam" id="PF18566"/>
    </source>
</evidence>
<dbReference type="RefSeq" id="WP_307690874.1">
    <property type="nucleotide sequence ID" value="NZ_JAUSRO010000010.1"/>
</dbReference>
<sequence>MNAPDTLTDRQVGHLRHFANLSRQLPNDWSLMQGRGTGQDDFGGYRFQLAYMAYAMALAHRHRLPAAPGVFKPVFERLIEKMLLPEVWMYWARVSQGGSVFNMHLSDKLKEEWDPVGRDNIMYSAYVQSMALLYNYLFDDERYAAPGALTFSYWSFFWGGKERRFEHDQNSLNDTVYWQMVESGYLGVACEPNCVFQICNQPAILGFRMHDLVNGNAVAAEVTQAYLQAWAQFGQLGANGHYNMMLAQDTRAVRDNAGMAPWVDAWCGTLMNMWNRDFVHDHYPAQIRDWLVNGPDGALSVRSSERPLIMGQKVVNDDSDFGWAATWASEMGDQATLDGLMCHADRYMAPAWRDGGVYFPRNDTPHDADGNRTLMEPMCGNVLMGYASLNVPDGLWKLYNEPISPDERRQPALVEVGAGVDVLKARFDPERNQLHFTVRRCASSTSGFNIMIGRLVGSGRWTLSMDGRTVAQGTGAHVADTSLMALRAGQGGLLLDCSGATAATVFLLAFQVD</sequence>
<dbReference type="EMBL" id="JAUSRO010000010">
    <property type="protein sequence ID" value="MDP9901085.1"/>
    <property type="molecule type" value="Genomic_DNA"/>
</dbReference>
<comment type="caution">
    <text evidence="2">The sequence shown here is derived from an EMBL/GenBank/DDBJ whole genome shotgun (WGS) entry which is preliminary data.</text>
</comment>
<evidence type="ECO:0000313" key="3">
    <source>
        <dbReference type="Proteomes" id="UP001226867"/>
    </source>
</evidence>
<feature type="domain" description="Linalool dehydratase/isomerase" evidence="1">
    <location>
        <begin position="46"/>
        <end position="364"/>
    </location>
</feature>
<evidence type="ECO:0000313" key="2">
    <source>
        <dbReference type="EMBL" id="MDP9901085.1"/>
    </source>
</evidence>
<gene>
    <name evidence="2" type="ORF">J2W36_003351</name>
</gene>
<proteinExistence type="predicted"/>
<protein>
    <recommendedName>
        <fullName evidence="1">Linalool dehydratase/isomerase domain-containing protein</fullName>
    </recommendedName>
</protein>
<organism evidence="2 3">
    <name type="scientific">Variovorax ginsengisoli</name>
    <dbReference type="NCBI Taxonomy" id="363844"/>
    <lineage>
        <taxon>Bacteria</taxon>
        <taxon>Pseudomonadati</taxon>
        <taxon>Pseudomonadota</taxon>
        <taxon>Betaproteobacteria</taxon>
        <taxon>Burkholderiales</taxon>
        <taxon>Comamonadaceae</taxon>
        <taxon>Variovorax</taxon>
    </lineage>
</organism>
<reference evidence="2 3" key="1">
    <citation type="submission" date="2023-07" db="EMBL/GenBank/DDBJ databases">
        <title>Sorghum-associated microbial communities from plants grown in Nebraska, USA.</title>
        <authorList>
            <person name="Schachtman D."/>
        </authorList>
    </citation>
    <scope>NUCLEOTIDE SEQUENCE [LARGE SCALE GENOMIC DNA]</scope>
    <source>
        <strain evidence="2 3">DS1607</strain>
    </source>
</reference>
<accession>A0ABT9SA54</accession>
<dbReference type="Pfam" id="PF18566">
    <property type="entry name" value="Ldi"/>
    <property type="match status" value="1"/>
</dbReference>
<dbReference type="Proteomes" id="UP001226867">
    <property type="component" value="Unassembled WGS sequence"/>
</dbReference>
<dbReference type="InterPro" id="IPR041411">
    <property type="entry name" value="Ldi"/>
</dbReference>